<dbReference type="GO" id="GO:0043139">
    <property type="term" value="F:5'-3' DNA helicase activity"/>
    <property type="evidence" value="ECO:0007669"/>
    <property type="project" value="UniProtKB-EC"/>
</dbReference>
<accession>A0A2S4PK09</accession>
<proteinExistence type="inferred from homology"/>
<comment type="similarity">
    <text evidence="1">Belongs to the helicase family.</text>
</comment>
<feature type="non-terminal residue" evidence="3">
    <location>
        <position position="791"/>
    </location>
</feature>
<dbReference type="Proteomes" id="UP000237438">
    <property type="component" value="Unassembled WGS sequence"/>
</dbReference>
<dbReference type="InterPro" id="IPR010285">
    <property type="entry name" value="DNA_helicase_pif1-like_DEAD"/>
</dbReference>
<keyword evidence="1" id="KW-0233">DNA recombination</keyword>
<dbReference type="PANTHER" id="PTHR10492:SF57">
    <property type="entry name" value="ATP-DEPENDENT DNA HELICASE"/>
    <property type="match status" value="1"/>
</dbReference>
<keyword evidence="1" id="KW-0234">DNA repair</keyword>
<dbReference type="EC" id="5.6.2.3" evidence="1"/>
<evidence type="ECO:0000313" key="4">
    <source>
        <dbReference type="Proteomes" id="UP000237438"/>
    </source>
</evidence>
<dbReference type="Gene3D" id="3.40.50.300">
    <property type="entry name" value="P-loop containing nucleotide triphosphate hydrolases"/>
    <property type="match status" value="1"/>
</dbReference>
<dbReference type="EMBL" id="PEDP01003058">
    <property type="protein sequence ID" value="POS82353.1"/>
    <property type="molecule type" value="Genomic_DNA"/>
</dbReference>
<organism evidence="3 4">
    <name type="scientific">Erysiphe pulchra</name>
    <dbReference type="NCBI Taxonomy" id="225359"/>
    <lineage>
        <taxon>Eukaryota</taxon>
        <taxon>Fungi</taxon>
        <taxon>Dikarya</taxon>
        <taxon>Ascomycota</taxon>
        <taxon>Pezizomycotina</taxon>
        <taxon>Leotiomycetes</taxon>
        <taxon>Erysiphales</taxon>
        <taxon>Erysiphaceae</taxon>
        <taxon>Erysiphe</taxon>
    </lineage>
</organism>
<protein>
    <recommendedName>
        <fullName evidence="1">ATP-dependent DNA helicase</fullName>
        <ecNumber evidence="1">5.6.2.3</ecNumber>
    </recommendedName>
</protein>
<keyword evidence="1" id="KW-0227">DNA damage</keyword>
<dbReference type="OrthoDB" id="4360910at2759"/>
<name>A0A2S4PK09_9PEZI</name>
<keyword evidence="1" id="KW-0067">ATP-binding</keyword>
<dbReference type="GO" id="GO:0000723">
    <property type="term" value="P:telomere maintenance"/>
    <property type="evidence" value="ECO:0007669"/>
    <property type="project" value="InterPro"/>
</dbReference>
<dbReference type="Pfam" id="PF05970">
    <property type="entry name" value="PIF1"/>
    <property type="match status" value="1"/>
</dbReference>
<sequence length="791" mass="90139">MYACVDDNILNWYRGNQDTIRSDLYSGVMDALRHDHSPENIGKPKRGLPHVHILLYLHEDDVPRTSEQVDELVRAQIFTDDPELAEIFKKQLTHDHCGPGFPNAPCYRVGKRSKGYLKPFCETTILADNSYPVYARLNSGITWGNDQFTFDNRWAVPYNPYLIKKYGAHINVEVAKGVHAIKYLAKYVYKGSDRASIVVHNRHDEIKMTLQGRYISPAQAIWRLMAYDTLEEKPAVLLLITWKQIVAAIGIQSSTFSDWMRYNAARTDGRDLLYTDFPLFYTHHKNRGWQIRKKGQTVGRMPIAVFKKGERFYLRTLLTIKRGAQSFRDLYTVNGITYDVPSAACRALGLTFGDSGWYSLFNEIKDLSTASSLRQTFAVGMAHCIINDPQNVCDHFREAFTDDCLFRIRNLGGHLNPPSLEWNEEQCRYDYGLWLFGENLRHLNIDWRVARLRGPIHNWTTIEENPLMTEALNFDREAEGTNYRDSLTKLSLGQRAAYESIVETIDNGIRTNTFFIQGPAGTGKIFLYNTICSKYRSEGKIFLCVASSGIASLLLKNGGNAHSMFKIPVECSDTAVCDISGQSNLAKLLRNTSLMIWDEVTLQLKQNFGALDRTLQSLLNNRDIFGGIPMVDFARILPVVKRGGKDEIISAYNMRVVTGEENQRFASWLSEIPYTPSLHVNSVNQSTQFNRANVVSIFRDRAILSSRNDNVNRFNNDMAQLRSAPFHEYFVVDVVIDVIEPRALVMRLGLSRVRPLRLLTDISLMKIVIRVRGLRSPVETDGKTDGKTIFS</sequence>
<reference evidence="3 4" key="1">
    <citation type="submission" date="2017-10" db="EMBL/GenBank/DDBJ databases">
        <title>Development of genomic resources for the powdery mildew, Erysiphe pulchra.</title>
        <authorList>
            <person name="Wadl P.A."/>
            <person name="Mack B.M."/>
            <person name="Moore G."/>
            <person name="Beltz S.B."/>
        </authorList>
    </citation>
    <scope>NUCLEOTIDE SEQUENCE [LARGE SCALE GENOMIC DNA]</scope>
    <source>
        <strain evidence="3">Cflorida</strain>
    </source>
</reference>
<dbReference type="GO" id="GO:0005524">
    <property type="term" value="F:ATP binding"/>
    <property type="evidence" value="ECO:0007669"/>
    <property type="project" value="UniProtKB-KW"/>
</dbReference>
<evidence type="ECO:0000259" key="2">
    <source>
        <dbReference type="Pfam" id="PF05970"/>
    </source>
</evidence>
<keyword evidence="1" id="KW-0378">Hydrolase</keyword>
<evidence type="ECO:0000256" key="1">
    <source>
        <dbReference type="RuleBase" id="RU363044"/>
    </source>
</evidence>
<comment type="cofactor">
    <cofactor evidence="1">
        <name>Mg(2+)</name>
        <dbReference type="ChEBI" id="CHEBI:18420"/>
    </cofactor>
</comment>
<keyword evidence="1" id="KW-0347">Helicase</keyword>
<comment type="catalytic activity">
    <reaction evidence="1">
        <text>ATP + H2O = ADP + phosphate + H(+)</text>
        <dbReference type="Rhea" id="RHEA:13065"/>
        <dbReference type="ChEBI" id="CHEBI:15377"/>
        <dbReference type="ChEBI" id="CHEBI:15378"/>
        <dbReference type="ChEBI" id="CHEBI:30616"/>
        <dbReference type="ChEBI" id="CHEBI:43474"/>
        <dbReference type="ChEBI" id="CHEBI:456216"/>
        <dbReference type="EC" id="5.6.2.3"/>
    </reaction>
</comment>
<dbReference type="SUPFAM" id="SSF52540">
    <property type="entry name" value="P-loop containing nucleoside triphosphate hydrolases"/>
    <property type="match status" value="1"/>
</dbReference>
<dbReference type="AlphaFoldDB" id="A0A2S4PK09"/>
<keyword evidence="4" id="KW-1185">Reference proteome</keyword>
<dbReference type="GO" id="GO:0006310">
    <property type="term" value="P:DNA recombination"/>
    <property type="evidence" value="ECO:0007669"/>
    <property type="project" value="UniProtKB-KW"/>
</dbReference>
<dbReference type="InterPro" id="IPR027417">
    <property type="entry name" value="P-loop_NTPase"/>
</dbReference>
<evidence type="ECO:0000313" key="3">
    <source>
        <dbReference type="EMBL" id="POS82353.1"/>
    </source>
</evidence>
<gene>
    <name evidence="3" type="ORF">EPUL_004411</name>
</gene>
<dbReference type="GO" id="GO:0016887">
    <property type="term" value="F:ATP hydrolysis activity"/>
    <property type="evidence" value="ECO:0007669"/>
    <property type="project" value="RHEA"/>
</dbReference>
<feature type="domain" description="DNA helicase Pif1-like DEAD-box helicase" evidence="2">
    <location>
        <begin position="490"/>
        <end position="651"/>
    </location>
</feature>
<dbReference type="PANTHER" id="PTHR10492">
    <property type="match status" value="1"/>
</dbReference>
<dbReference type="GO" id="GO:0006281">
    <property type="term" value="P:DNA repair"/>
    <property type="evidence" value="ECO:0007669"/>
    <property type="project" value="UniProtKB-KW"/>
</dbReference>
<comment type="caution">
    <text evidence="3">The sequence shown here is derived from an EMBL/GenBank/DDBJ whole genome shotgun (WGS) entry which is preliminary data.</text>
</comment>
<keyword evidence="1" id="KW-0547">Nucleotide-binding</keyword>